<dbReference type="CDD" id="cd06222">
    <property type="entry name" value="RNase_H_like"/>
    <property type="match status" value="1"/>
</dbReference>
<reference evidence="2" key="2">
    <citation type="submission" date="2018-10" db="UniProtKB">
        <authorList>
            <consortium name="EnsemblPlants"/>
        </authorList>
    </citation>
    <scope>IDENTIFICATION</scope>
</reference>
<sequence length="164" mass="17983">MNRWPAFLEGQAVLNVDASFIEGDYAGSCGAVIRDHRGSFMSASTARLEHVADVCTAGAATLLEGLKLARDTGCHNVVVRSGNIMVVDALRLNGGYSMVAAPEFDECRSYLQDFGRFTIEHCIRQSNYVAHELARRGHVHNPSRWIDAPSDFIVNLLADDAFIL</sequence>
<dbReference type="OrthoDB" id="1906820at2759"/>
<dbReference type="GO" id="GO:0003676">
    <property type="term" value="F:nucleic acid binding"/>
    <property type="evidence" value="ECO:0007669"/>
    <property type="project" value="InterPro"/>
</dbReference>
<dbReference type="AlphaFoldDB" id="A0A3B6SP71"/>
<dbReference type="InterPro" id="IPR002156">
    <property type="entry name" value="RNaseH_domain"/>
</dbReference>
<accession>A0A3B6SP71</accession>
<dbReference type="STRING" id="4565.A0A3B6SP71"/>
<dbReference type="Gramene" id="TraesCS7B03G0823900.1">
    <property type="protein sequence ID" value="TraesCS7B03G0823900.1.CDS1"/>
    <property type="gene ID" value="TraesCS7B03G0823900"/>
</dbReference>
<protein>
    <recommendedName>
        <fullName evidence="1">RNase H type-1 domain-containing protein</fullName>
    </recommendedName>
</protein>
<evidence type="ECO:0000259" key="1">
    <source>
        <dbReference type="Pfam" id="PF13456"/>
    </source>
</evidence>
<dbReference type="Pfam" id="PF13456">
    <property type="entry name" value="RVT_3"/>
    <property type="match status" value="1"/>
</dbReference>
<dbReference type="Gramene" id="TraesCS7B02G307100.1">
    <property type="protein sequence ID" value="TraesCS7B02G307100.1.cds1"/>
    <property type="gene ID" value="TraesCS7B02G307100"/>
</dbReference>
<dbReference type="InterPro" id="IPR044730">
    <property type="entry name" value="RNase_H-like_dom_plant"/>
</dbReference>
<dbReference type="EnsemblPlants" id="TraesCS7B02G307100.1">
    <property type="protein sequence ID" value="TraesCS7B02G307100.1.cds1"/>
    <property type="gene ID" value="TraesCS7B02G307100"/>
</dbReference>
<dbReference type="Gramene" id="TraesCLE_scaffold_044157_01G000200.1">
    <property type="protein sequence ID" value="TraesCLE_scaffold_044157_01G000200.1"/>
    <property type="gene ID" value="TraesCLE_scaffold_044157_01G000200"/>
</dbReference>
<dbReference type="SMR" id="A0A3B6SP71"/>
<name>A0A3B6SP71_WHEAT</name>
<proteinExistence type="predicted"/>
<dbReference type="Proteomes" id="UP000019116">
    <property type="component" value="Chromosome 7B"/>
</dbReference>
<dbReference type="Gramene" id="TraesCAD_scaffold_041953_01G000200.1">
    <property type="protein sequence ID" value="TraesCAD_scaffold_041953_01G000200.1"/>
    <property type="gene ID" value="TraesCAD_scaffold_041953_01G000200"/>
</dbReference>
<dbReference type="PANTHER" id="PTHR47723:SF18">
    <property type="entry name" value="RNASE H TYPE-1 DOMAIN-CONTAINING PROTEIN"/>
    <property type="match status" value="1"/>
</dbReference>
<dbReference type="GO" id="GO:0004523">
    <property type="term" value="F:RNA-DNA hybrid ribonuclease activity"/>
    <property type="evidence" value="ECO:0007669"/>
    <property type="project" value="InterPro"/>
</dbReference>
<feature type="domain" description="RNase H type-1" evidence="1">
    <location>
        <begin position="15"/>
        <end position="136"/>
    </location>
</feature>
<dbReference type="InterPro" id="IPR012337">
    <property type="entry name" value="RNaseH-like_sf"/>
</dbReference>
<dbReference type="Gramene" id="TraesRN7B0100830500.1">
    <property type="protein sequence ID" value="TraesRN7B0100830500.1"/>
    <property type="gene ID" value="TraesRN7B0100830500"/>
</dbReference>
<dbReference type="Gene3D" id="3.30.420.10">
    <property type="entry name" value="Ribonuclease H-like superfamily/Ribonuclease H"/>
    <property type="match status" value="1"/>
</dbReference>
<dbReference type="InterPro" id="IPR053151">
    <property type="entry name" value="RNase_H-like"/>
</dbReference>
<organism evidence="2">
    <name type="scientific">Triticum aestivum</name>
    <name type="common">Wheat</name>
    <dbReference type="NCBI Taxonomy" id="4565"/>
    <lineage>
        <taxon>Eukaryota</taxon>
        <taxon>Viridiplantae</taxon>
        <taxon>Streptophyta</taxon>
        <taxon>Embryophyta</taxon>
        <taxon>Tracheophyta</taxon>
        <taxon>Spermatophyta</taxon>
        <taxon>Magnoliopsida</taxon>
        <taxon>Liliopsida</taxon>
        <taxon>Poales</taxon>
        <taxon>Poaceae</taxon>
        <taxon>BOP clade</taxon>
        <taxon>Pooideae</taxon>
        <taxon>Triticodae</taxon>
        <taxon>Triticeae</taxon>
        <taxon>Triticinae</taxon>
        <taxon>Triticum</taxon>
    </lineage>
</organism>
<dbReference type="InterPro" id="IPR036397">
    <property type="entry name" value="RNaseH_sf"/>
</dbReference>
<keyword evidence="3" id="KW-1185">Reference proteome</keyword>
<dbReference type="SUPFAM" id="SSF53098">
    <property type="entry name" value="Ribonuclease H-like"/>
    <property type="match status" value="1"/>
</dbReference>
<evidence type="ECO:0000313" key="3">
    <source>
        <dbReference type="Proteomes" id="UP000019116"/>
    </source>
</evidence>
<reference evidence="2" key="1">
    <citation type="submission" date="2018-08" db="EMBL/GenBank/DDBJ databases">
        <authorList>
            <person name="Rossello M."/>
        </authorList>
    </citation>
    <scope>NUCLEOTIDE SEQUENCE [LARGE SCALE GENOMIC DNA]</scope>
    <source>
        <strain evidence="2">cv. Chinese Spring</strain>
    </source>
</reference>
<dbReference type="Gramene" id="TraesWEE_scaffold_050596_01G000200.1">
    <property type="protein sequence ID" value="TraesWEE_scaffold_050596_01G000200.1"/>
    <property type="gene ID" value="TraesWEE_scaffold_050596_01G000200"/>
</dbReference>
<evidence type="ECO:0000313" key="2">
    <source>
        <dbReference type="EnsemblPlants" id="TraesCS7B02G307100.1.cds1"/>
    </source>
</evidence>
<dbReference type="PANTHER" id="PTHR47723">
    <property type="entry name" value="OS05G0353850 PROTEIN"/>
    <property type="match status" value="1"/>
</dbReference>